<keyword evidence="3" id="KW-1185">Reference proteome</keyword>
<proteinExistence type="predicted"/>
<reference evidence="2 3" key="1">
    <citation type="submission" date="2019-05" db="EMBL/GenBank/DDBJ databases">
        <title>Emergence of the Ug99 lineage of the wheat stem rust pathogen through somatic hybridization.</title>
        <authorList>
            <person name="Li F."/>
            <person name="Upadhyaya N.M."/>
            <person name="Sperschneider J."/>
            <person name="Matny O."/>
            <person name="Nguyen-Phuc H."/>
            <person name="Mago R."/>
            <person name="Raley C."/>
            <person name="Miller M.E."/>
            <person name="Silverstein K.A.T."/>
            <person name="Henningsen E."/>
            <person name="Hirsch C.D."/>
            <person name="Visser B."/>
            <person name="Pretorius Z.A."/>
            <person name="Steffenson B.J."/>
            <person name="Schwessinger B."/>
            <person name="Dodds P.N."/>
            <person name="Figueroa M."/>
        </authorList>
    </citation>
    <scope>NUCLEOTIDE SEQUENCE [LARGE SCALE GENOMIC DNA]</scope>
    <source>
        <strain evidence="2">21-0</strain>
    </source>
</reference>
<feature type="compositionally biased region" description="Basic and acidic residues" evidence="1">
    <location>
        <begin position="30"/>
        <end position="39"/>
    </location>
</feature>
<protein>
    <submittedName>
        <fullName evidence="2">Uncharacterized protein</fullName>
    </submittedName>
</protein>
<gene>
    <name evidence="2" type="ORF">PGT21_014858</name>
</gene>
<dbReference type="AlphaFoldDB" id="A0A5B0Q2Y1"/>
<comment type="caution">
    <text evidence="2">The sequence shown here is derived from an EMBL/GenBank/DDBJ whole genome shotgun (WGS) entry which is preliminary data.</text>
</comment>
<dbReference type="Proteomes" id="UP000324748">
    <property type="component" value="Unassembled WGS sequence"/>
</dbReference>
<evidence type="ECO:0000256" key="1">
    <source>
        <dbReference type="SAM" id="MobiDB-lite"/>
    </source>
</evidence>
<evidence type="ECO:0000313" key="2">
    <source>
        <dbReference type="EMBL" id="KAA1107468.1"/>
    </source>
</evidence>
<sequence length="196" mass="21837">MSQNNIELESQQKQQQQEGTEASNPQGQSADERLNRLDSRMDRVATTLETLIGIIKATEPPQPQQPTLKFDPIPTGAKLHQPDVSHFAFYQGNPGSQPPPNQAMASAGPLAGAPQPLLPGPQQAPLPFPTHEHSLDNQVVNPVYLEPPKIAELWFSGETKQLATFLRAIWDFLYPRQAFFASQSRMIVWISRHFGH</sequence>
<feature type="compositionally biased region" description="Polar residues" evidence="1">
    <location>
        <begin position="18"/>
        <end position="29"/>
    </location>
</feature>
<dbReference type="EMBL" id="VSWC01000029">
    <property type="protein sequence ID" value="KAA1107468.1"/>
    <property type="molecule type" value="Genomic_DNA"/>
</dbReference>
<accession>A0A5B0Q2Y1</accession>
<feature type="region of interest" description="Disordered" evidence="1">
    <location>
        <begin position="1"/>
        <end position="39"/>
    </location>
</feature>
<organism evidence="2 3">
    <name type="scientific">Puccinia graminis f. sp. tritici</name>
    <dbReference type="NCBI Taxonomy" id="56615"/>
    <lineage>
        <taxon>Eukaryota</taxon>
        <taxon>Fungi</taxon>
        <taxon>Dikarya</taxon>
        <taxon>Basidiomycota</taxon>
        <taxon>Pucciniomycotina</taxon>
        <taxon>Pucciniomycetes</taxon>
        <taxon>Pucciniales</taxon>
        <taxon>Pucciniaceae</taxon>
        <taxon>Puccinia</taxon>
    </lineage>
</organism>
<dbReference type="OrthoDB" id="10541748at2759"/>
<name>A0A5B0Q2Y1_PUCGR</name>
<evidence type="ECO:0000313" key="3">
    <source>
        <dbReference type="Proteomes" id="UP000324748"/>
    </source>
</evidence>